<dbReference type="Gene3D" id="3.20.20.10">
    <property type="entry name" value="Alanine racemase"/>
    <property type="match status" value="1"/>
</dbReference>
<dbReference type="InterPro" id="IPR022644">
    <property type="entry name" value="De-COase2_N"/>
</dbReference>
<gene>
    <name evidence="4" type="ORF">SAMN05421854_10217</name>
</gene>
<dbReference type="InterPro" id="IPR009006">
    <property type="entry name" value="Ala_racemase/Decarboxylase_C"/>
</dbReference>
<name>A0A1I5HRN2_9PSEU</name>
<sequence>MSTISLPARQADWARQAQEDPVLLGEIARAVGGPFHVLHPPRFAENLVAFTGALVAAGVSGQVYFGKKANRSACWAPECANAGAGVDVASAAELVGALAGGVRGEDVMVTGAAKSGDLVWLAARHRCVVAVDALDELDRVLAIGRSAGPVRILLRLVPDNALGSRFGLTPDEVTEALHRCADAGSAVRMEGFSFHLGGYEVAPRARMAAAALAQCLRAREFGLPAVSVSIGGGFAASYLEAEDWTRFTEEYRPSWFHNGQTFTHFYPYHQSPAGADMLAGVLASPTPGGATIAAEFARTGTELLLEPGRALLDQAGFTVFPVQGFKERGGYGIVTVAGLSMSVSEQWKGSEFLPDPVLWPADGPGEPVAACVGGSSCLEYDMLSWRKVPFSRPPGHGDLLVYPNTAGYQMDKNETRFHDLPLPARVVLDLPGAGWRIEGEGR</sequence>
<dbReference type="InterPro" id="IPR029066">
    <property type="entry name" value="PLP-binding_barrel"/>
</dbReference>
<dbReference type="RefSeq" id="WP_093572803.1">
    <property type="nucleotide sequence ID" value="NZ_FOWC01000002.1"/>
</dbReference>
<evidence type="ECO:0000313" key="5">
    <source>
        <dbReference type="Proteomes" id="UP000199137"/>
    </source>
</evidence>
<dbReference type="OrthoDB" id="3275594at2"/>
<protein>
    <submittedName>
        <fullName evidence="4">Diaminopimelate decarboxylase</fullName>
    </submittedName>
</protein>
<dbReference type="Gene3D" id="2.40.37.10">
    <property type="entry name" value="Lyase, Ornithine Decarboxylase, Chain A, domain 1"/>
    <property type="match status" value="1"/>
</dbReference>
<evidence type="ECO:0000256" key="1">
    <source>
        <dbReference type="ARBA" id="ARBA00001933"/>
    </source>
</evidence>
<evidence type="ECO:0000313" key="4">
    <source>
        <dbReference type="EMBL" id="SFO50556.1"/>
    </source>
</evidence>
<dbReference type="GO" id="GO:0008836">
    <property type="term" value="F:diaminopimelate decarboxylase activity"/>
    <property type="evidence" value="ECO:0007669"/>
    <property type="project" value="TreeGrafter"/>
</dbReference>
<dbReference type="SUPFAM" id="SSF50621">
    <property type="entry name" value="Alanine racemase C-terminal domain-like"/>
    <property type="match status" value="1"/>
</dbReference>
<dbReference type="Pfam" id="PF02784">
    <property type="entry name" value="Orn_Arg_deC_N"/>
    <property type="match status" value="1"/>
</dbReference>
<dbReference type="PRINTS" id="PR01179">
    <property type="entry name" value="ODADCRBXLASE"/>
</dbReference>
<dbReference type="PANTHER" id="PTHR43727:SF2">
    <property type="entry name" value="GROUP IV DECARBOXYLASE"/>
    <property type="match status" value="1"/>
</dbReference>
<organism evidence="4 5">
    <name type="scientific">Amycolatopsis rubida</name>
    <dbReference type="NCBI Taxonomy" id="112413"/>
    <lineage>
        <taxon>Bacteria</taxon>
        <taxon>Bacillati</taxon>
        <taxon>Actinomycetota</taxon>
        <taxon>Actinomycetes</taxon>
        <taxon>Pseudonocardiales</taxon>
        <taxon>Pseudonocardiaceae</taxon>
        <taxon>Amycolatopsis</taxon>
    </lineage>
</organism>
<comment type="cofactor">
    <cofactor evidence="1">
        <name>pyridoxal 5'-phosphate</name>
        <dbReference type="ChEBI" id="CHEBI:597326"/>
    </cofactor>
</comment>
<dbReference type="AlphaFoldDB" id="A0A1I5HRN2"/>
<dbReference type="EMBL" id="FOWC01000002">
    <property type="protein sequence ID" value="SFO50556.1"/>
    <property type="molecule type" value="Genomic_DNA"/>
</dbReference>
<feature type="domain" description="Orn/DAP/Arg decarboxylase 2 N-terminal" evidence="3">
    <location>
        <begin position="61"/>
        <end position="249"/>
    </location>
</feature>
<reference evidence="4 5" key="1">
    <citation type="submission" date="2016-10" db="EMBL/GenBank/DDBJ databases">
        <authorList>
            <person name="de Groot N.N."/>
        </authorList>
    </citation>
    <scope>NUCLEOTIDE SEQUENCE [LARGE SCALE GENOMIC DNA]</scope>
    <source>
        <strain evidence="4 5">DSM 44637</strain>
    </source>
</reference>
<evidence type="ECO:0000256" key="2">
    <source>
        <dbReference type="ARBA" id="ARBA00022898"/>
    </source>
</evidence>
<dbReference type="GO" id="GO:0009089">
    <property type="term" value="P:lysine biosynthetic process via diaminopimelate"/>
    <property type="evidence" value="ECO:0007669"/>
    <property type="project" value="TreeGrafter"/>
</dbReference>
<dbReference type="Proteomes" id="UP000199137">
    <property type="component" value="Unassembled WGS sequence"/>
</dbReference>
<evidence type="ECO:0000259" key="3">
    <source>
        <dbReference type="Pfam" id="PF02784"/>
    </source>
</evidence>
<dbReference type="InterPro" id="IPR000183">
    <property type="entry name" value="Orn/DAP/Arg_de-COase"/>
</dbReference>
<dbReference type="SUPFAM" id="SSF51419">
    <property type="entry name" value="PLP-binding barrel"/>
    <property type="match status" value="1"/>
</dbReference>
<dbReference type="PANTHER" id="PTHR43727">
    <property type="entry name" value="DIAMINOPIMELATE DECARBOXYLASE"/>
    <property type="match status" value="1"/>
</dbReference>
<dbReference type="STRING" id="112413.SAMN05421854_10217"/>
<proteinExistence type="predicted"/>
<keyword evidence="2" id="KW-0663">Pyridoxal phosphate</keyword>
<accession>A0A1I5HRN2</accession>